<gene>
    <name evidence="2" type="ORF">BRADI_2g45433v3</name>
</gene>
<evidence type="ECO:0000256" key="1">
    <source>
        <dbReference type="SAM" id="MobiDB-lite"/>
    </source>
</evidence>
<evidence type="ECO:0000313" key="2">
    <source>
        <dbReference type="EMBL" id="PNT72523.1"/>
    </source>
</evidence>
<dbReference type="AlphaFoldDB" id="A0A2K2DE17"/>
<organism evidence="2">
    <name type="scientific">Brachypodium distachyon</name>
    <name type="common">Purple false brome</name>
    <name type="synonym">Trachynia distachya</name>
    <dbReference type="NCBI Taxonomy" id="15368"/>
    <lineage>
        <taxon>Eukaryota</taxon>
        <taxon>Viridiplantae</taxon>
        <taxon>Streptophyta</taxon>
        <taxon>Embryophyta</taxon>
        <taxon>Tracheophyta</taxon>
        <taxon>Spermatophyta</taxon>
        <taxon>Magnoliopsida</taxon>
        <taxon>Liliopsida</taxon>
        <taxon>Poales</taxon>
        <taxon>Poaceae</taxon>
        <taxon>BOP clade</taxon>
        <taxon>Pooideae</taxon>
        <taxon>Stipodae</taxon>
        <taxon>Brachypodieae</taxon>
        <taxon>Brachypodium</taxon>
    </lineage>
</organism>
<keyword evidence="4" id="KW-1185">Reference proteome</keyword>
<name>A0A2K2DE17_BRADI</name>
<dbReference type="Proteomes" id="UP000008810">
    <property type="component" value="Chromosome 2"/>
</dbReference>
<feature type="compositionally biased region" description="Pro residues" evidence="1">
    <location>
        <begin position="34"/>
        <end position="45"/>
    </location>
</feature>
<protein>
    <submittedName>
        <fullName evidence="2 3">Uncharacterized protein</fullName>
    </submittedName>
</protein>
<dbReference type="InParanoid" id="A0A2K2DE17"/>
<proteinExistence type="predicted"/>
<reference evidence="3" key="3">
    <citation type="submission" date="2018-08" db="UniProtKB">
        <authorList>
            <consortium name="EnsemblPlants"/>
        </authorList>
    </citation>
    <scope>IDENTIFICATION</scope>
    <source>
        <strain evidence="3">cv. Bd21</strain>
    </source>
</reference>
<dbReference type="EMBL" id="CM000881">
    <property type="protein sequence ID" value="PNT72523.1"/>
    <property type="molecule type" value="Genomic_DNA"/>
</dbReference>
<feature type="compositionally biased region" description="Basic residues" evidence="1">
    <location>
        <begin position="17"/>
        <end position="26"/>
    </location>
</feature>
<reference evidence="2" key="2">
    <citation type="submission" date="2017-06" db="EMBL/GenBank/DDBJ databases">
        <title>WGS assembly of Brachypodium distachyon.</title>
        <authorList>
            <consortium name="The International Brachypodium Initiative"/>
            <person name="Lucas S."/>
            <person name="Harmon-Smith M."/>
            <person name="Lail K."/>
            <person name="Tice H."/>
            <person name="Grimwood J."/>
            <person name="Bruce D."/>
            <person name="Barry K."/>
            <person name="Shu S."/>
            <person name="Lindquist E."/>
            <person name="Wang M."/>
            <person name="Pitluck S."/>
            <person name="Vogel J.P."/>
            <person name="Garvin D.F."/>
            <person name="Mockler T.C."/>
            <person name="Schmutz J."/>
            <person name="Rokhsar D."/>
            <person name="Bevan M.W."/>
        </authorList>
    </citation>
    <scope>NUCLEOTIDE SEQUENCE</scope>
    <source>
        <strain evidence="2">Bd21</strain>
    </source>
</reference>
<evidence type="ECO:0000313" key="4">
    <source>
        <dbReference type="Proteomes" id="UP000008810"/>
    </source>
</evidence>
<dbReference type="EnsemblPlants" id="PNT72523">
    <property type="protein sequence ID" value="PNT72523"/>
    <property type="gene ID" value="BRADI_2g45433v3"/>
</dbReference>
<evidence type="ECO:0000313" key="3">
    <source>
        <dbReference type="EnsemblPlants" id="PNT72523"/>
    </source>
</evidence>
<feature type="compositionally biased region" description="Pro residues" evidence="1">
    <location>
        <begin position="78"/>
        <end position="95"/>
    </location>
</feature>
<accession>A0A2K2DE17</accession>
<dbReference type="Gramene" id="PNT72523">
    <property type="protein sequence ID" value="PNT72523"/>
    <property type="gene ID" value="BRADI_2g45433v3"/>
</dbReference>
<reference evidence="2 3" key="1">
    <citation type="journal article" date="2010" name="Nature">
        <title>Genome sequencing and analysis of the model grass Brachypodium distachyon.</title>
        <authorList>
            <consortium name="International Brachypodium Initiative"/>
        </authorList>
    </citation>
    <scope>NUCLEOTIDE SEQUENCE [LARGE SCALE GENOMIC DNA]</scope>
    <source>
        <strain evidence="2 3">Bd21</strain>
    </source>
</reference>
<sequence>MPLYPFLSSVNKVALSLKKKKKKKPIPTRIDPSRPSPALVPPNPIPRRGSVAAAVTKADRHGDHPAPVTTPASRPHHPPPPPPVATTFRRPPPPAAVIIPSPIPAHGKTATAARRPKPTCMEAESIKKVSES</sequence>
<feature type="region of interest" description="Disordered" evidence="1">
    <location>
        <begin position="17"/>
        <end position="132"/>
    </location>
</feature>